<protein>
    <submittedName>
        <fullName evidence="1">Uncharacterized protein</fullName>
    </submittedName>
</protein>
<organism evidence="1 2">
    <name type="scientific">Brevibacillus laterosporus</name>
    <name type="common">Bacillus laterosporus</name>
    <dbReference type="NCBI Taxonomy" id="1465"/>
    <lineage>
        <taxon>Bacteria</taxon>
        <taxon>Bacillati</taxon>
        <taxon>Bacillota</taxon>
        <taxon>Bacilli</taxon>
        <taxon>Bacillales</taxon>
        <taxon>Paenibacillaceae</taxon>
        <taxon>Brevibacillus</taxon>
    </lineage>
</organism>
<dbReference type="RefSeq" id="WP_161555158.1">
    <property type="nucleotide sequence ID" value="NZ_CP032410.1"/>
</dbReference>
<gene>
    <name evidence="1" type="ORF">O0554_27015</name>
</gene>
<evidence type="ECO:0000313" key="1">
    <source>
        <dbReference type="EMBL" id="MCZ0810486.1"/>
    </source>
</evidence>
<comment type="caution">
    <text evidence="1">The sequence shown here is derived from an EMBL/GenBank/DDBJ whole genome shotgun (WGS) entry which is preliminary data.</text>
</comment>
<dbReference type="AlphaFoldDB" id="A0AAP3DLC6"/>
<dbReference type="EMBL" id="JAPTNE010000095">
    <property type="protein sequence ID" value="MCZ0810486.1"/>
    <property type="molecule type" value="Genomic_DNA"/>
</dbReference>
<accession>A0AAP3DLC6</accession>
<sequence>MKIMLNHEQTKRFFDAIMPEVIELIKKEKLMKLKQEEQQENIDDQLIIPAQ</sequence>
<proteinExistence type="predicted"/>
<evidence type="ECO:0000313" key="2">
    <source>
        <dbReference type="Proteomes" id="UP001077662"/>
    </source>
</evidence>
<dbReference type="Proteomes" id="UP001077662">
    <property type="component" value="Unassembled WGS sequence"/>
</dbReference>
<reference evidence="1" key="1">
    <citation type="submission" date="2022-09" db="EMBL/GenBank/DDBJ databases">
        <title>Genome analysis and characterization of larvicidal activity of Brevibacillus strains.</title>
        <authorList>
            <person name="Patrusheva E.V."/>
            <person name="Izotova A.O."/>
            <person name="Toshchakov S.V."/>
            <person name="Sineoky S.P."/>
        </authorList>
    </citation>
    <scope>NUCLEOTIDE SEQUENCE</scope>
    <source>
        <strain evidence="1">VKPM_B-13247</strain>
    </source>
</reference>
<name>A0AAP3DLC6_BRELA</name>